<evidence type="ECO:0000259" key="8">
    <source>
        <dbReference type="PROSITE" id="PS50902"/>
    </source>
</evidence>
<dbReference type="SUPFAM" id="SSF56281">
    <property type="entry name" value="Metallo-hydrolase/oxidoreductase"/>
    <property type="match status" value="1"/>
</dbReference>
<dbReference type="Pfam" id="PF01613">
    <property type="entry name" value="Flavin_Reduct"/>
    <property type="match status" value="1"/>
</dbReference>
<dbReference type="Gene3D" id="3.60.15.10">
    <property type="entry name" value="Ribonuclease Z/Hydroxyacylglutathione hydrolase-like"/>
    <property type="match status" value="1"/>
</dbReference>
<evidence type="ECO:0000256" key="3">
    <source>
        <dbReference type="ARBA" id="ARBA00006098"/>
    </source>
</evidence>
<dbReference type="PANTHER" id="PTHR32145">
    <property type="entry name" value="DIFLAVIN FLAVOPROTEIN A 2-RELATED"/>
    <property type="match status" value="1"/>
</dbReference>
<dbReference type="Pfam" id="PF19583">
    <property type="entry name" value="ODP"/>
    <property type="match status" value="1"/>
</dbReference>
<evidence type="ECO:0000313" key="11">
    <source>
        <dbReference type="Proteomes" id="UP000824082"/>
    </source>
</evidence>
<dbReference type="InterPro" id="IPR026816">
    <property type="entry name" value="Flavodoxin_dom"/>
</dbReference>
<sequence length="598" mass="66773">MVTVTDSIKYAGVNDHLVDLFEGQYTVPNGMSYNSYVILDDKIAVMDTVDIKFTHEWLDNLEGILDGRKPDYLIVQHMEPDHSANIQNFLSVYPGTTVVASAKAFAMIESFFGATLEDQKLVVGEGDTLSLGKHQLTFVTAPMVHWPEVIVTYDSTDKVLFSADGFGKFGALDVEEDWDDEARRYYIGIVGKYGAQVQNLLKKAAGLDIAMICPLHGPVLKENLGHYLEKYSLWSSYTPESEGVVIAYTSVYGHTKRAVEQLAEKLTRKGCPKVLVYDLARCDMAEAVSSAFQYNKLVLATTTYNADIFPFMKQFIDHLTERNFQNRTIGLMENGSWAPLAAKIMKQKLEGCKKINWLNTTVKIKSALNTQSQEELEAMAEELCREYIAHSSESADKSDMTALFKIGYGLYVVTSNDGKKDNGLIVNTVTQVSDNPNLVAVNINKTNYSHHIIKQTGKMNVNCLSIDAPFSVFENFGFQSGRSADKFAGWDTVRSDNGLIILPKYINAAFSLKVEQYVDLGTHGMFICSVTEARVMSDRDTMTYTYYLNNVKPKPQTEGKKGFVCKVCGYIYEGEELPEDFICPLCKHGAVDFEPIGE</sequence>
<dbReference type="GO" id="GO:0016651">
    <property type="term" value="F:oxidoreductase activity, acting on NAD(P)H"/>
    <property type="evidence" value="ECO:0007669"/>
    <property type="project" value="UniProtKB-ARBA"/>
</dbReference>
<dbReference type="SMART" id="SM00903">
    <property type="entry name" value="Flavin_Reduct"/>
    <property type="match status" value="1"/>
</dbReference>
<evidence type="ECO:0000256" key="2">
    <source>
        <dbReference type="ARBA" id="ARBA00001965"/>
    </source>
</evidence>
<dbReference type="EMBL" id="DVMX01000058">
    <property type="protein sequence ID" value="HIU41498.1"/>
    <property type="molecule type" value="Genomic_DNA"/>
</dbReference>
<dbReference type="InterPro" id="IPR008254">
    <property type="entry name" value="Flavodoxin/NO_synth"/>
</dbReference>
<protein>
    <submittedName>
        <fullName evidence="10">Flavin reductase</fullName>
    </submittedName>
</protein>
<dbReference type="InterPro" id="IPR001279">
    <property type="entry name" value="Metallo-B-lactamas"/>
</dbReference>
<dbReference type="Gene3D" id="2.30.110.10">
    <property type="entry name" value="Electron Transport, Fmn-binding Protein, Chain A"/>
    <property type="match status" value="1"/>
</dbReference>
<reference evidence="10" key="2">
    <citation type="journal article" date="2021" name="PeerJ">
        <title>Extensive microbial diversity within the chicken gut microbiome revealed by metagenomics and culture.</title>
        <authorList>
            <person name="Gilroy R."/>
            <person name="Ravi A."/>
            <person name="Getino M."/>
            <person name="Pursley I."/>
            <person name="Horton D.L."/>
            <person name="Alikhan N.F."/>
            <person name="Baker D."/>
            <person name="Gharbi K."/>
            <person name="Hall N."/>
            <person name="Watson M."/>
            <person name="Adriaenssens E.M."/>
            <person name="Foster-Nyarko E."/>
            <person name="Jarju S."/>
            <person name="Secka A."/>
            <person name="Antonio M."/>
            <person name="Oren A."/>
            <person name="Chaudhuri R.R."/>
            <person name="La Ragione R."/>
            <person name="Hildebrand F."/>
            <person name="Pallen M.J."/>
        </authorList>
    </citation>
    <scope>NUCLEOTIDE SEQUENCE</scope>
    <source>
        <strain evidence="10">4509</strain>
    </source>
</reference>
<dbReference type="InterPro" id="IPR012349">
    <property type="entry name" value="Split_barrel_FMN-bd"/>
</dbReference>
<dbReference type="PROSITE" id="PS50902">
    <property type="entry name" value="FLAVODOXIN_LIKE"/>
    <property type="match status" value="1"/>
</dbReference>
<keyword evidence="6" id="KW-0249">Electron transport</keyword>
<dbReference type="InterPro" id="IPR024934">
    <property type="entry name" value="Rubredoxin-like_dom"/>
</dbReference>
<dbReference type="GO" id="GO:0005506">
    <property type="term" value="F:iron ion binding"/>
    <property type="evidence" value="ECO:0007669"/>
    <property type="project" value="InterPro"/>
</dbReference>
<organism evidence="10 11">
    <name type="scientific">Candidatus Egerieicola faecale</name>
    <dbReference type="NCBI Taxonomy" id="2840774"/>
    <lineage>
        <taxon>Bacteria</taxon>
        <taxon>Bacillati</taxon>
        <taxon>Bacillota</taxon>
        <taxon>Clostridia</taxon>
        <taxon>Eubacteriales</taxon>
        <taxon>Oscillospiraceae</taxon>
        <taxon>Oscillospiraceae incertae sedis</taxon>
        <taxon>Candidatus Egerieicola</taxon>
    </lineage>
</organism>
<comment type="caution">
    <text evidence="10">The sequence shown here is derived from an EMBL/GenBank/DDBJ whole genome shotgun (WGS) entry which is preliminary data.</text>
</comment>
<feature type="domain" description="Flavodoxin-like" evidence="8">
    <location>
        <begin position="244"/>
        <end position="384"/>
    </location>
</feature>
<evidence type="ECO:0000256" key="7">
    <source>
        <dbReference type="ARBA" id="ARBA00025633"/>
    </source>
</evidence>
<comment type="similarity">
    <text evidence="4">In the N-terminal section; belongs to the zinc metallo-hydrolase group 3 family.</text>
</comment>
<dbReference type="Proteomes" id="UP000824082">
    <property type="component" value="Unassembled WGS sequence"/>
</dbReference>
<dbReference type="GO" id="GO:0016646">
    <property type="term" value="F:oxidoreductase activity, acting on the CH-NH group of donors, NAD or NADP as acceptor"/>
    <property type="evidence" value="ECO:0007669"/>
    <property type="project" value="UniProtKB-ARBA"/>
</dbReference>
<dbReference type="CDD" id="cd00350">
    <property type="entry name" value="rubredoxin_like"/>
    <property type="match status" value="1"/>
</dbReference>
<dbReference type="Pfam" id="PF12724">
    <property type="entry name" value="Flavodoxin_5"/>
    <property type="match status" value="1"/>
</dbReference>
<comment type="function">
    <text evidence="7">Mediates electron transfer from NADH to oxygen, reducing it to water. This modular protein has 3 redox cofactors, in other organisms the same activity requires 2 or 3 proteins.</text>
</comment>
<dbReference type="InterPro" id="IPR045761">
    <property type="entry name" value="ODP_dom"/>
</dbReference>
<accession>A0A9D1IQ70</accession>
<dbReference type="InterPro" id="IPR048574">
    <property type="entry name" value="RUBY_RBDX"/>
</dbReference>
<dbReference type="Gene3D" id="2.20.28.10">
    <property type="match status" value="1"/>
</dbReference>
<dbReference type="Pfam" id="PF21349">
    <property type="entry name" value="RUBY_RBDX"/>
    <property type="match status" value="1"/>
</dbReference>
<evidence type="ECO:0000256" key="1">
    <source>
        <dbReference type="ARBA" id="ARBA00001962"/>
    </source>
</evidence>
<dbReference type="InterPro" id="IPR051285">
    <property type="entry name" value="NADH_oxidoreductase_modular"/>
</dbReference>
<dbReference type="Gene3D" id="3.40.50.360">
    <property type="match status" value="1"/>
</dbReference>
<proteinExistence type="inferred from homology"/>
<dbReference type="SUPFAM" id="SSF50475">
    <property type="entry name" value="FMN-binding split barrel"/>
    <property type="match status" value="1"/>
</dbReference>
<dbReference type="InterPro" id="IPR036866">
    <property type="entry name" value="RibonucZ/Hydroxyglut_hydro"/>
</dbReference>
<comment type="cofactor">
    <cofactor evidence="1">
        <name>Fe cation</name>
        <dbReference type="ChEBI" id="CHEBI:24875"/>
    </cofactor>
</comment>
<comment type="similarity">
    <text evidence="3">In the C-terminal section; belongs to the flavodoxin reductase family.</text>
</comment>
<dbReference type="CDD" id="cd07709">
    <property type="entry name" value="flavodiiron_proteins_MBL-fold"/>
    <property type="match status" value="1"/>
</dbReference>
<evidence type="ECO:0000259" key="9">
    <source>
        <dbReference type="PROSITE" id="PS50903"/>
    </source>
</evidence>
<dbReference type="InterPro" id="IPR029039">
    <property type="entry name" value="Flavoprotein-like_sf"/>
</dbReference>
<dbReference type="SUPFAM" id="SSF57802">
    <property type="entry name" value="Rubredoxin-like"/>
    <property type="match status" value="1"/>
</dbReference>
<dbReference type="SUPFAM" id="SSF52218">
    <property type="entry name" value="Flavoproteins"/>
    <property type="match status" value="1"/>
</dbReference>
<dbReference type="SMART" id="SM00849">
    <property type="entry name" value="Lactamase_B"/>
    <property type="match status" value="1"/>
</dbReference>
<name>A0A9D1IQ70_9FIRM</name>
<keyword evidence="5" id="KW-0813">Transport</keyword>
<evidence type="ECO:0000256" key="4">
    <source>
        <dbReference type="ARBA" id="ARBA00007121"/>
    </source>
</evidence>
<reference evidence="10" key="1">
    <citation type="submission" date="2020-10" db="EMBL/GenBank/DDBJ databases">
        <authorList>
            <person name="Gilroy R."/>
        </authorList>
    </citation>
    <scope>NUCLEOTIDE SEQUENCE</scope>
    <source>
        <strain evidence="10">4509</strain>
    </source>
</reference>
<dbReference type="PROSITE" id="PS50903">
    <property type="entry name" value="RUBREDOXIN_LIKE"/>
    <property type="match status" value="1"/>
</dbReference>
<feature type="domain" description="Rubredoxin-like" evidence="9">
    <location>
        <begin position="560"/>
        <end position="596"/>
    </location>
</feature>
<dbReference type="PANTHER" id="PTHR32145:SF20">
    <property type="entry name" value="FLAVOPROTEIN"/>
    <property type="match status" value="1"/>
</dbReference>
<dbReference type="GO" id="GO:0010181">
    <property type="term" value="F:FMN binding"/>
    <property type="evidence" value="ECO:0007669"/>
    <property type="project" value="InterPro"/>
</dbReference>
<evidence type="ECO:0000256" key="5">
    <source>
        <dbReference type="ARBA" id="ARBA00022448"/>
    </source>
</evidence>
<dbReference type="InterPro" id="IPR002563">
    <property type="entry name" value="Flavin_Rdtase-like_dom"/>
</dbReference>
<evidence type="ECO:0000256" key="6">
    <source>
        <dbReference type="ARBA" id="ARBA00022982"/>
    </source>
</evidence>
<gene>
    <name evidence="10" type="ORF">IAD19_03000</name>
</gene>
<comment type="cofactor">
    <cofactor evidence="2">
        <name>Fe(3+)</name>
        <dbReference type="ChEBI" id="CHEBI:29034"/>
    </cofactor>
</comment>
<evidence type="ECO:0000313" key="10">
    <source>
        <dbReference type="EMBL" id="HIU41498.1"/>
    </source>
</evidence>
<dbReference type="AlphaFoldDB" id="A0A9D1IQ70"/>